<dbReference type="SUPFAM" id="SSF53927">
    <property type="entry name" value="Cytidine deaminase-like"/>
    <property type="match status" value="1"/>
</dbReference>
<dbReference type="Pfam" id="PF14439">
    <property type="entry name" value="Bd3614-deam"/>
    <property type="match status" value="1"/>
</dbReference>
<evidence type="ECO:0000313" key="5">
    <source>
        <dbReference type="Proteomes" id="UP000197003"/>
    </source>
</evidence>
<dbReference type="AlphaFoldDB" id="A0A1Z3N4C9"/>
<feature type="domain" description="CMP/dCMP-type deaminase" evidence="3">
    <location>
        <begin position="133"/>
        <end position="281"/>
    </location>
</feature>
<dbReference type="GO" id="GO:0016787">
    <property type="term" value="F:hydrolase activity"/>
    <property type="evidence" value="ECO:0007669"/>
    <property type="project" value="InterPro"/>
</dbReference>
<dbReference type="PROSITE" id="PS51747">
    <property type="entry name" value="CYT_DCMP_DEAMINASES_2"/>
    <property type="match status" value="1"/>
</dbReference>
<proteinExistence type="predicted"/>
<dbReference type="EMBL" id="CP020946">
    <property type="protein sequence ID" value="ASD62333.1"/>
    <property type="molecule type" value="Genomic_DNA"/>
</dbReference>
<evidence type="ECO:0000313" key="4">
    <source>
        <dbReference type="EMBL" id="ASD62333.1"/>
    </source>
</evidence>
<evidence type="ECO:0000256" key="1">
    <source>
        <dbReference type="ARBA" id="ARBA00022723"/>
    </source>
</evidence>
<dbReference type="InterPro" id="IPR016192">
    <property type="entry name" value="APOBEC/CMP_deaminase_Zn-bd"/>
</dbReference>
<keyword evidence="1" id="KW-0479">Metal-binding</keyword>
<accession>A0A1Z3N4C9</accession>
<dbReference type="Gene3D" id="3.40.140.10">
    <property type="entry name" value="Cytidine Deaminase, domain 2"/>
    <property type="match status" value="1"/>
</dbReference>
<gene>
    <name evidence="4" type="ORF">B9G79_01515</name>
</gene>
<sequence length="281" mass="31497">MLAEKRAEHIAFLLASDGGEVAFVEDKGTVYFARFPAGAVAPSSAVVKLLQGLFDRFVDHSFFILRQRIYTTAALTEMCRGMVKVVAKRITENLKPSDQGENPGWQFVEIGDTTQIVSAVSHLNQENQKSVHEIASWFRGQAAQSPEQQLELASGLARLVPRGDVLHDYDRDIAAFLVNPEGELLSYGVNSNSKNKTLHAEVNLVQRLYRETGKKIPAGAVLYSTHKPCKMCAGMIYHWCENPAQLKVYYSVEEKGGLSRQTVLDRHGLNHHLRKWLPEHR</sequence>
<dbReference type="OrthoDB" id="5291463at2"/>
<evidence type="ECO:0000259" key="3">
    <source>
        <dbReference type="PROSITE" id="PS51747"/>
    </source>
</evidence>
<dbReference type="Proteomes" id="UP000197003">
    <property type="component" value="Chromosome"/>
</dbReference>
<organism evidence="4 5">
    <name type="scientific">Bdellovibrio bacteriovorus</name>
    <dbReference type="NCBI Taxonomy" id="959"/>
    <lineage>
        <taxon>Bacteria</taxon>
        <taxon>Pseudomonadati</taxon>
        <taxon>Bdellovibrionota</taxon>
        <taxon>Bdellovibrionia</taxon>
        <taxon>Bdellovibrionales</taxon>
        <taxon>Pseudobdellovibrionaceae</taxon>
        <taxon>Bdellovibrio</taxon>
    </lineage>
</organism>
<dbReference type="GO" id="GO:0008270">
    <property type="term" value="F:zinc ion binding"/>
    <property type="evidence" value="ECO:0007669"/>
    <property type="project" value="InterPro"/>
</dbReference>
<dbReference type="InterPro" id="IPR025853">
    <property type="entry name" value="NH3ase_Bd3614-like"/>
</dbReference>
<dbReference type="InterPro" id="IPR002125">
    <property type="entry name" value="CMP_dCMP_dom"/>
</dbReference>
<reference evidence="4 5" key="1">
    <citation type="submission" date="2017-04" db="EMBL/GenBank/DDBJ databases">
        <title>Whole genome sequence of Bdellovibrio bacteriovorus strain SSB218315.</title>
        <authorList>
            <person name="Oyedara O."/>
            <person name="Rodriguez-Perez M.A."/>
        </authorList>
    </citation>
    <scope>NUCLEOTIDE SEQUENCE [LARGE SCALE GENOMIC DNA]</scope>
    <source>
        <strain evidence="4 5">SSB218315</strain>
    </source>
</reference>
<evidence type="ECO:0000256" key="2">
    <source>
        <dbReference type="ARBA" id="ARBA00022833"/>
    </source>
</evidence>
<protein>
    <recommendedName>
        <fullName evidence="3">CMP/dCMP-type deaminase domain-containing protein</fullName>
    </recommendedName>
</protein>
<name>A0A1Z3N4C9_BDEBC</name>
<dbReference type="InterPro" id="IPR016193">
    <property type="entry name" value="Cytidine_deaminase-like"/>
</dbReference>
<keyword evidence="2" id="KW-0862">Zinc</keyword>
<dbReference type="PROSITE" id="PS00903">
    <property type="entry name" value="CYT_DCMP_DEAMINASES_1"/>
    <property type="match status" value="1"/>
</dbReference>